<reference evidence="1 2" key="2">
    <citation type="journal article" date="2018" name="New Phytol.">
        <title>High intraspecific genome diversity in the model arbuscular mycorrhizal symbiont Rhizophagus irregularis.</title>
        <authorList>
            <person name="Chen E.C.H."/>
            <person name="Morin E."/>
            <person name="Beaudet D."/>
            <person name="Noel J."/>
            <person name="Yildirir G."/>
            <person name="Ndikumana S."/>
            <person name="Charron P."/>
            <person name="St-Onge C."/>
            <person name="Giorgi J."/>
            <person name="Kruger M."/>
            <person name="Marton T."/>
            <person name="Ropars J."/>
            <person name="Grigoriev I.V."/>
            <person name="Hainaut M."/>
            <person name="Henrissat B."/>
            <person name="Roux C."/>
            <person name="Martin F."/>
            <person name="Corradi N."/>
        </authorList>
    </citation>
    <scope>NUCLEOTIDE SEQUENCE [LARGE SCALE GENOMIC DNA]</scope>
    <source>
        <strain evidence="1 2">DAOM 197198</strain>
    </source>
</reference>
<dbReference type="EMBL" id="AUPC02000034">
    <property type="protein sequence ID" value="POG78284.1"/>
    <property type="molecule type" value="Genomic_DNA"/>
</dbReference>
<protein>
    <submittedName>
        <fullName evidence="1">Uncharacterized protein</fullName>
    </submittedName>
</protein>
<sequence length="130" mass="15981">MIGKNITKTLCLIQRNNLLKIPKKKYFYYFLSFEAYQRNFLQGSEWNLLMILEVPIKDIEIRRFRIEPIKDIGIWRFFCFGLWRRRVLRLLDFEDDGFLFCKICAEFNNKNLRRTLLFIKSAQFFIVFFL</sequence>
<keyword evidence="2" id="KW-1185">Reference proteome</keyword>
<reference evidence="1 2" key="1">
    <citation type="journal article" date="2013" name="Proc. Natl. Acad. Sci. U.S.A.">
        <title>Genome of an arbuscular mycorrhizal fungus provides insight into the oldest plant symbiosis.</title>
        <authorList>
            <person name="Tisserant E."/>
            <person name="Malbreil M."/>
            <person name="Kuo A."/>
            <person name="Kohler A."/>
            <person name="Symeonidi A."/>
            <person name="Balestrini R."/>
            <person name="Charron P."/>
            <person name="Duensing N."/>
            <person name="Frei Dit Frey N."/>
            <person name="Gianinazzi-Pearson V."/>
            <person name="Gilbert L.B."/>
            <person name="Handa Y."/>
            <person name="Herr J.R."/>
            <person name="Hijri M."/>
            <person name="Koul R."/>
            <person name="Kawaguchi M."/>
            <person name="Krajinski F."/>
            <person name="Lammers P.J."/>
            <person name="Masclaux F.G."/>
            <person name="Murat C."/>
            <person name="Morin E."/>
            <person name="Ndikumana S."/>
            <person name="Pagni M."/>
            <person name="Petitpierre D."/>
            <person name="Requena N."/>
            <person name="Rosikiewicz P."/>
            <person name="Riley R."/>
            <person name="Saito K."/>
            <person name="San Clemente H."/>
            <person name="Shapiro H."/>
            <person name="van Tuinen D."/>
            <person name="Becard G."/>
            <person name="Bonfante P."/>
            <person name="Paszkowski U."/>
            <person name="Shachar-Hill Y.Y."/>
            <person name="Tuskan G.A."/>
            <person name="Young P.W."/>
            <person name="Sanders I.R."/>
            <person name="Henrissat B."/>
            <person name="Rensing S.A."/>
            <person name="Grigoriev I.V."/>
            <person name="Corradi N."/>
            <person name="Roux C."/>
            <person name="Martin F."/>
        </authorList>
    </citation>
    <scope>NUCLEOTIDE SEQUENCE [LARGE SCALE GENOMIC DNA]</scope>
    <source>
        <strain evidence="1 2">DAOM 197198</strain>
    </source>
</reference>
<gene>
    <name evidence="1" type="ORF">GLOIN_2v1473359</name>
</gene>
<proteinExistence type="predicted"/>
<accession>A0A2P4QKX5</accession>
<comment type="caution">
    <text evidence="1">The sequence shown here is derived from an EMBL/GenBank/DDBJ whole genome shotgun (WGS) entry which is preliminary data.</text>
</comment>
<organism evidence="1 2">
    <name type="scientific">Rhizophagus irregularis (strain DAOM 181602 / DAOM 197198 / MUCL 43194)</name>
    <name type="common">Arbuscular mycorrhizal fungus</name>
    <name type="synonym">Glomus intraradices</name>
    <dbReference type="NCBI Taxonomy" id="747089"/>
    <lineage>
        <taxon>Eukaryota</taxon>
        <taxon>Fungi</taxon>
        <taxon>Fungi incertae sedis</taxon>
        <taxon>Mucoromycota</taxon>
        <taxon>Glomeromycotina</taxon>
        <taxon>Glomeromycetes</taxon>
        <taxon>Glomerales</taxon>
        <taxon>Glomeraceae</taxon>
        <taxon>Rhizophagus</taxon>
    </lineage>
</organism>
<name>A0A2P4QKX5_RHIID</name>
<dbReference type="Proteomes" id="UP000018888">
    <property type="component" value="Unassembled WGS sequence"/>
</dbReference>
<evidence type="ECO:0000313" key="1">
    <source>
        <dbReference type="EMBL" id="POG78284.1"/>
    </source>
</evidence>
<evidence type="ECO:0000313" key="2">
    <source>
        <dbReference type="Proteomes" id="UP000018888"/>
    </source>
</evidence>
<dbReference type="AlphaFoldDB" id="A0A2P4QKX5"/>